<dbReference type="AlphaFoldDB" id="A0A2V4B9M7"/>
<proteinExistence type="predicted"/>
<protein>
    <submittedName>
        <fullName evidence="1">Uncharacterized protein</fullName>
    </submittedName>
</protein>
<organism evidence="1 2">
    <name type="scientific">Prauserella muralis</name>
    <dbReference type="NCBI Taxonomy" id="588067"/>
    <lineage>
        <taxon>Bacteria</taxon>
        <taxon>Bacillati</taxon>
        <taxon>Actinomycetota</taxon>
        <taxon>Actinomycetes</taxon>
        <taxon>Pseudonocardiales</taxon>
        <taxon>Pseudonocardiaceae</taxon>
        <taxon>Prauserella</taxon>
    </lineage>
</organism>
<keyword evidence="2" id="KW-1185">Reference proteome</keyword>
<accession>A0A2V4B9M7</accession>
<evidence type="ECO:0000313" key="2">
    <source>
        <dbReference type="Proteomes" id="UP000249915"/>
    </source>
</evidence>
<dbReference type="Proteomes" id="UP000249915">
    <property type="component" value="Unassembled WGS sequence"/>
</dbReference>
<name>A0A2V4B9M7_9PSEU</name>
<reference evidence="1 2" key="1">
    <citation type="submission" date="2016-07" db="EMBL/GenBank/DDBJ databases">
        <title>Draft genome sequence of Prauserella muralis DSM 45305, isolated from a mould-covered wall in an indoor environment.</title>
        <authorList>
            <person name="Ruckert C."/>
            <person name="Albersmeier A."/>
            <person name="Jiang C.-L."/>
            <person name="Jiang Y."/>
            <person name="Kalinowski J."/>
            <person name="Schneider O."/>
            <person name="Winkler A."/>
            <person name="Zotchev S.B."/>
        </authorList>
    </citation>
    <scope>NUCLEOTIDE SEQUENCE [LARGE SCALE GENOMIC DNA]</scope>
    <source>
        <strain evidence="1 2">DSM 45305</strain>
    </source>
</reference>
<dbReference type="RefSeq" id="WP_112280105.1">
    <property type="nucleotide sequence ID" value="NZ_MASW01000001.1"/>
</dbReference>
<sequence length="148" mass="16025">MKREIPGEAIPTMQVYVPRDTPKTGNDQMETPGTSWFDTVIATAGPGYAFTPAQLHTIAGEWETLAERYERARLRAQALIDAEGPGAEYASINNAEKVRESGRALSKALEERVAYCTTMAEKFTAALGAYSMAEDAAGERMRATGGSM</sequence>
<dbReference type="EMBL" id="MASW01000001">
    <property type="protein sequence ID" value="PXY32064.1"/>
    <property type="molecule type" value="Genomic_DNA"/>
</dbReference>
<dbReference type="OrthoDB" id="3624387at2"/>
<gene>
    <name evidence="1" type="ORF">BAY60_07075</name>
</gene>
<evidence type="ECO:0000313" key="1">
    <source>
        <dbReference type="EMBL" id="PXY32064.1"/>
    </source>
</evidence>
<comment type="caution">
    <text evidence="1">The sequence shown here is derived from an EMBL/GenBank/DDBJ whole genome shotgun (WGS) entry which is preliminary data.</text>
</comment>